<accession>A0A098G782</accession>
<keyword evidence="3" id="KW-1185">Reference proteome</keyword>
<dbReference type="EMBL" id="LN614827">
    <property type="protein sequence ID" value="CEG58317.1"/>
    <property type="molecule type" value="Genomic_DNA"/>
</dbReference>
<evidence type="ECO:0008006" key="4">
    <source>
        <dbReference type="Google" id="ProtNLM"/>
    </source>
</evidence>
<organism evidence="2 3">
    <name type="scientific">Legionella fallonii LLAP-10</name>
    <dbReference type="NCBI Taxonomy" id="1212491"/>
    <lineage>
        <taxon>Bacteria</taxon>
        <taxon>Pseudomonadati</taxon>
        <taxon>Pseudomonadota</taxon>
        <taxon>Gammaproteobacteria</taxon>
        <taxon>Legionellales</taxon>
        <taxon>Legionellaceae</taxon>
        <taxon>Legionella</taxon>
    </lineage>
</organism>
<reference evidence="3" key="1">
    <citation type="submission" date="2014-09" db="EMBL/GenBank/DDBJ databases">
        <authorList>
            <person name="Gomez-Valero L."/>
        </authorList>
    </citation>
    <scope>NUCLEOTIDE SEQUENCE [LARGE SCALE GENOMIC DNA]</scope>
    <source>
        <strain evidence="3">ATCC700992</strain>
    </source>
</reference>
<evidence type="ECO:0000313" key="2">
    <source>
        <dbReference type="EMBL" id="CEG58317.1"/>
    </source>
</evidence>
<keyword evidence="1" id="KW-0732">Signal</keyword>
<proteinExistence type="predicted"/>
<protein>
    <recommendedName>
        <fullName evidence="4">YHS domain protein</fullName>
    </recommendedName>
</protein>
<dbReference type="RefSeq" id="WP_052673972.1">
    <property type="nucleotide sequence ID" value="NZ_LN614827.1"/>
</dbReference>
<dbReference type="Proteomes" id="UP000032430">
    <property type="component" value="Chromosome I"/>
</dbReference>
<dbReference type="STRING" id="1212491.LFA_2962"/>
<feature type="chain" id="PRO_5001942217" description="YHS domain protein" evidence="1">
    <location>
        <begin position="29"/>
        <end position="157"/>
    </location>
</feature>
<gene>
    <name evidence="2" type="ORF">LFA_2962</name>
</gene>
<dbReference type="AlphaFoldDB" id="A0A098G782"/>
<evidence type="ECO:0000313" key="3">
    <source>
        <dbReference type="Proteomes" id="UP000032430"/>
    </source>
</evidence>
<dbReference type="OrthoDB" id="344729at2"/>
<dbReference type="NCBIfam" id="NF041384">
    <property type="entry name" value="YHS_seleno_dom"/>
    <property type="match status" value="1"/>
</dbReference>
<evidence type="ECO:0000256" key="1">
    <source>
        <dbReference type="SAM" id="SignalP"/>
    </source>
</evidence>
<dbReference type="KEGG" id="lfa:LFA_2962"/>
<dbReference type="HOGENOM" id="CLU_087914_2_0_6"/>
<feature type="signal peptide" evidence="1">
    <location>
        <begin position="1"/>
        <end position="28"/>
    </location>
</feature>
<sequence>MKYYTKLFNRFLGVFIASCFMFCSTAFSSDSPTFAVALQGYDVVAYFTENKPVKGNGDHVVIRDGIYYLFANENDKKLFEANPDKYLPQYGGWCAFGTAVGKKIASDPLAWKMVDGKLYLNLNERVQKVWSKDIPGYIKKADANWLQIKDKNPADLQ</sequence>
<name>A0A098G782_9GAMM</name>